<evidence type="ECO:0000313" key="2">
    <source>
        <dbReference type="EMBL" id="KON31572.1"/>
    </source>
</evidence>
<dbReference type="AlphaFoldDB" id="A0A0M0BSL6"/>
<keyword evidence="1" id="KW-0812">Transmembrane</keyword>
<feature type="transmembrane region" description="Helical" evidence="1">
    <location>
        <begin position="183"/>
        <end position="204"/>
    </location>
</feature>
<reference evidence="3" key="1">
    <citation type="submission" date="2015-06" db="EMBL/GenBank/DDBJ databases">
        <title>New insights into the roles of widespread benthic archaea in carbon and nitrogen cycling.</title>
        <authorList>
            <person name="Lazar C.S."/>
            <person name="Baker B.J."/>
            <person name="Seitz K.W."/>
            <person name="Hyde A.S."/>
            <person name="Dick G.J."/>
            <person name="Hinrichs K.-U."/>
            <person name="Teske A.P."/>
        </authorList>
    </citation>
    <scope>NUCLEOTIDE SEQUENCE [LARGE SCALE GENOMIC DNA]</scope>
</reference>
<proteinExistence type="predicted"/>
<gene>
    <name evidence="2" type="ORF">AC478_02655</name>
</gene>
<comment type="caution">
    <text evidence="2">The sequence shown here is derived from an EMBL/GenBank/DDBJ whole genome shotgun (WGS) entry which is preliminary data.</text>
</comment>
<dbReference type="EMBL" id="LFWV01000032">
    <property type="protein sequence ID" value="KON31572.1"/>
    <property type="molecule type" value="Genomic_DNA"/>
</dbReference>
<keyword evidence="1" id="KW-0472">Membrane</keyword>
<accession>A0A0M0BSL6</accession>
<keyword evidence="1" id="KW-1133">Transmembrane helix</keyword>
<dbReference type="Proteomes" id="UP000054016">
    <property type="component" value="Unassembled WGS sequence"/>
</dbReference>
<dbReference type="PATRIC" id="fig|1685125.3.peg.606"/>
<organism evidence="2 3">
    <name type="scientific">miscellaneous Crenarchaeota group-1 archaeon SG8-32-3</name>
    <dbReference type="NCBI Taxonomy" id="1685125"/>
    <lineage>
        <taxon>Archaea</taxon>
        <taxon>Candidatus Bathyarchaeota</taxon>
        <taxon>MCG-1</taxon>
    </lineage>
</organism>
<name>A0A0M0BSL6_9ARCH</name>
<protein>
    <submittedName>
        <fullName evidence="2">Uncharacterized protein</fullName>
    </submittedName>
</protein>
<evidence type="ECO:0000256" key="1">
    <source>
        <dbReference type="SAM" id="Phobius"/>
    </source>
</evidence>
<sequence>MNKKTNSLISTLLLSFLMVLVYAQINVGLKEGDWVEYTATYTGNPPDTYPETARIEVQTIQGTVITVEIERDLLNGTQTSKTETFDLENGAPDLLIIPSNLGEDDEVIHEDIGKVTIESVEDYNFKGTTRKLVYAYVLNTEFSWDRSTGILVEAIQTTDTFTQTLLAVNTNIVQTQASGLDPLLIYGIVIAVIIIIIVVVLLVLKRK</sequence>
<evidence type="ECO:0000313" key="3">
    <source>
        <dbReference type="Proteomes" id="UP000054016"/>
    </source>
</evidence>